<evidence type="ECO:0000313" key="2">
    <source>
        <dbReference type="Proteomes" id="UP000799755"/>
    </source>
</evidence>
<dbReference type="Proteomes" id="UP000799755">
    <property type="component" value="Unassembled WGS sequence"/>
</dbReference>
<feature type="non-terminal residue" evidence="1">
    <location>
        <position position="1"/>
    </location>
</feature>
<evidence type="ECO:0000313" key="1">
    <source>
        <dbReference type="EMBL" id="KAF2463840.1"/>
    </source>
</evidence>
<comment type="caution">
    <text evidence="1">The sequence shown here is derived from an EMBL/GenBank/DDBJ whole genome shotgun (WGS) entry which is preliminary data.</text>
</comment>
<accession>A0ACB6QBF7</accession>
<reference evidence="1" key="1">
    <citation type="journal article" date="2020" name="Stud. Mycol.">
        <title>101 Dothideomycetes genomes: a test case for predicting lifestyles and emergence of pathogens.</title>
        <authorList>
            <person name="Haridas S."/>
            <person name="Albert R."/>
            <person name="Binder M."/>
            <person name="Bloem J."/>
            <person name="Labutti K."/>
            <person name="Salamov A."/>
            <person name="Andreopoulos B."/>
            <person name="Baker S."/>
            <person name="Barry K."/>
            <person name="Bills G."/>
            <person name="Bluhm B."/>
            <person name="Cannon C."/>
            <person name="Castanera R."/>
            <person name="Culley D."/>
            <person name="Daum C."/>
            <person name="Ezra D."/>
            <person name="Gonzalez J."/>
            <person name="Henrissat B."/>
            <person name="Kuo A."/>
            <person name="Liang C."/>
            <person name="Lipzen A."/>
            <person name="Lutzoni F."/>
            <person name="Magnuson J."/>
            <person name="Mondo S."/>
            <person name="Nolan M."/>
            <person name="Ohm R."/>
            <person name="Pangilinan J."/>
            <person name="Park H.-J."/>
            <person name="Ramirez L."/>
            <person name="Alfaro M."/>
            <person name="Sun H."/>
            <person name="Tritt A."/>
            <person name="Yoshinaga Y."/>
            <person name="Zwiers L.-H."/>
            <person name="Turgeon B."/>
            <person name="Goodwin S."/>
            <person name="Spatafora J."/>
            <person name="Crous P."/>
            <person name="Grigoriev I."/>
        </authorList>
    </citation>
    <scope>NUCLEOTIDE SEQUENCE</scope>
    <source>
        <strain evidence="1">ATCC 200398</strain>
    </source>
</reference>
<name>A0ACB6QBF7_9PLEO</name>
<organism evidence="1 2">
    <name type="scientific">Lindgomyces ingoldianus</name>
    <dbReference type="NCBI Taxonomy" id="673940"/>
    <lineage>
        <taxon>Eukaryota</taxon>
        <taxon>Fungi</taxon>
        <taxon>Dikarya</taxon>
        <taxon>Ascomycota</taxon>
        <taxon>Pezizomycotina</taxon>
        <taxon>Dothideomycetes</taxon>
        <taxon>Pleosporomycetidae</taxon>
        <taxon>Pleosporales</taxon>
        <taxon>Lindgomycetaceae</taxon>
        <taxon>Lindgomyces</taxon>
    </lineage>
</organism>
<feature type="non-terminal residue" evidence="1">
    <location>
        <position position="250"/>
    </location>
</feature>
<sequence length="250" mass="27909">YPGVAGIRRAVSTLWKKLQEGETTDQYLVFQPVTVNELDKIDNQRSEVGKGIRLTHCADIETLIIKVPTAAHEVVARGFGIDLAIRCSQMGVPRREYTSVGSTRFTGTSTSKEADEVFKPATLRPHTLDWPTLVLEVGVSESLLKLRNDARWWLSNSRGHVNIVLIFHINRGTKTMLIEKWETIPATGGPVTRSNQPPAQIPTQIQAITIDQNNVTGAPLTLHFHGIFLRQPNLPEQDLVFTAQDLQNWS</sequence>
<dbReference type="EMBL" id="MU003545">
    <property type="protein sequence ID" value="KAF2463840.1"/>
    <property type="molecule type" value="Genomic_DNA"/>
</dbReference>
<gene>
    <name evidence="1" type="ORF">BDR25DRAFT_161120</name>
</gene>
<keyword evidence="2" id="KW-1185">Reference proteome</keyword>
<protein>
    <submittedName>
        <fullName evidence="1">Uncharacterized protein</fullName>
    </submittedName>
</protein>
<proteinExistence type="predicted"/>